<accession>A0A7W5FAB4</accession>
<dbReference type="InterPro" id="IPR003959">
    <property type="entry name" value="ATPase_AAA_core"/>
</dbReference>
<dbReference type="EMBL" id="JACHXG010000009">
    <property type="protein sequence ID" value="MBB3091119.1"/>
    <property type="molecule type" value="Genomic_DNA"/>
</dbReference>
<dbReference type="SUPFAM" id="SSF52540">
    <property type="entry name" value="P-loop containing nucleoside triphosphate hydrolases"/>
    <property type="match status" value="1"/>
</dbReference>
<dbReference type="Pfam" id="PF13304">
    <property type="entry name" value="AAA_21"/>
    <property type="match status" value="1"/>
</dbReference>
<dbReference type="PANTHER" id="PTHR43581">
    <property type="entry name" value="ATP/GTP PHOSPHATASE"/>
    <property type="match status" value="1"/>
</dbReference>
<evidence type="ECO:0000313" key="3">
    <source>
        <dbReference type="EMBL" id="MBB3091119.1"/>
    </source>
</evidence>
<sequence length="570" mass="63123">MASPLRWGSKAARTYRRFDPVSWTVENFKAMEHATLPLHRLVTLTGANSSGKSSLIQSLLLLAQSTDDEIILNGPLVRLGDAADVIRSGCDDLSIGYSAWGPPRDNSREEWSFELALAAADQWTLRAKEFFAAVDGEPLLSASSSRVTAETAASINSGNRFGDTILRVREIGGKKAPPRTYISFKGLYPQAFIFRRDPDKVLKQLRRRFGVKQLRANPEISFELFEILQEWRQTSAERSPSKIDELIDSLIHGSATRIMFEMTQHELDEIFSRVAHEMGSEEWVAAPIPSYNSLLHRRRAWRTTTLGLDDRAGTAALALAAAIDSLSAIRNSVRYLGPLREEPQVVSGTGGRNRTSPAGSKGEYTADLLARGAGHEVQFFDSFKKRRRLPLPRAVSIWTTYLGVGESVAVEDQGKLGRGLRLELNGVERDLTTIGVGASQVLPVLAMVLAADQDAIVCLEQPELHLHPAVQSRLADFFLYARPDIKLVVETHSEYLITRIRRRVAEDLTRASDATILFAEQDHGVSTVRSLKLDATGDLSDWPAGFFDTQESDARALVSAVSERTRTWGK</sequence>
<evidence type="ECO:0000259" key="1">
    <source>
        <dbReference type="Pfam" id="PF12476"/>
    </source>
</evidence>
<dbReference type="InterPro" id="IPR027417">
    <property type="entry name" value="P-loop_NTPase"/>
</dbReference>
<gene>
    <name evidence="3" type="ORF">FHS12_004084</name>
</gene>
<protein>
    <submittedName>
        <fullName evidence="3">Energy-coupling factor transporter ATP-binding protein EcfA2</fullName>
    </submittedName>
</protein>
<dbReference type="RefSeq" id="WP_183548845.1">
    <property type="nucleotide sequence ID" value="NZ_BMQT01000008.1"/>
</dbReference>
<dbReference type="AlphaFoldDB" id="A0A7W5FAB4"/>
<evidence type="ECO:0000313" key="4">
    <source>
        <dbReference type="Proteomes" id="UP000577707"/>
    </source>
</evidence>
<keyword evidence="4" id="KW-1185">Reference proteome</keyword>
<proteinExistence type="predicted"/>
<reference evidence="3 4" key="1">
    <citation type="submission" date="2020-08" db="EMBL/GenBank/DDBJ databases">
        <title>Genomic Encyclopedia of Type Strains, Phase III (KMG-III): the genomes of soil and plant-associated and newly described type strains.</title>
        <authorList>
            <person name="Whitman W."/>
        </authorList>
    </citation>
    <scope>NUCLEOTIDE SEQUENCE [LARGE SCALE GENOMIC DNA]</scope>
    <source>
        <strain evidence="3 4">CECT 3302</strain>
    </source>
</reference>
<organism evidence="3 4">
    <name type="scientific">Nocardioides albus</name>
    <dbReference type="NCBI Taxonomy" id="1841"/>
    <lineage>
        <taxon>Bacteria</taxon>
        <taxon>Bacillati</taxon>
        <taxon>Actinomycetota</taxon>
        <taxon>Actinomycetes</taxon>
        <taxon>Propionibacteriales</taxon>
        <taxon>Nocardioidaceae</taxon>
        <taxon>Nocardioides</taxon>
    </lineage>
</organism>
<feature type="domain" description="DUF3696" evidence="1">
    <location>
        <begin position="511"/>
        <end position="557"/>
    </location>
</feature>
<dbReference type="GO" id="GO:0016887">
    <property type="term" value="F:ATP hydrolysis activity"/>
    <property type="evidence" value="ECO:0007669"/>
    <property type="project" value="InterPro"/>
</dbReference>
<dbReference type="Gene3D" id="3.40.50.300">
    <property type="entry name" value="P-loop containing nucleotide triphosphate hydrolases"/>
    <property type="match status" value="1"/>
</dbReference>
<dbReference type="PANTHER" id="PTHR43581:SF2">
    <property type="entry name" value="EXCINUCLEASE ATPASE SUBUNIT"/>
    <property type="match status" value="1"/>
</dbReference>
<dbReference type="InterPro" id="IPR022532">
    <property type="entry name" value="DUF3696"/>
</dbReference>
<name>A0A7W5FAB4_9ACTN</name>
<comment type="caution">
    <text evidence="3">The sequence shown here is derived from an EMBL/GenBank/DDBJ whole genome shotgun (WGS) entry which is preliminary data.</text>
</comment>
<dbReference type="InterPro" id="IPR051396">
    <property type="entry name" value="Bact_Antivir_Def_Nuclease"/>
</dbReference>
<dbReference type="Proteomes" id="UP000577707">
    <property type="component" value="Unassembled WGS sequence"/>
</dbReference>
<dbReference type="Pfam" id="PF12476">
    <property type="entry name" value="DUF3696"/>
    <property type="match status" value="1"/>
</dbReference>
<keyword evidence="3" id="KW-0547">Nucleotide-binding</keyword>
<feature type="domain" description="ATPase AAA-type core" evidence="2">
    <location>
        <begin position="427"/>
        <end position="497"/>
    </location>
</feature>
<keyword evidence="3" id="KW-0067">ATP-binding</keyword>
<evidence type="ECO:0000259" key="2">
    <source>
        <dbReference type="Pfam" id="PF13304"/>
    </source>
</evidence>
<dbReference type="GO" id="GO:0005524">
    <property type="term" value="F:ATP binding"/>
    <property type="evidence" value="ECO:0007669"/>
    <property type="project" value="UniProtKB-KW"/>
</dbReference>